<organism evidence="3 4">
    <name type="scientific">Novosphingobium mathurense</name>
    <dbReference type="NCBI Taxonomy" id="428990"/>
    <lineage>
        <taxon>Bacteria</taxon>
        <taxon>Pseudomonadati</taxon>
        <taxon>Pseudomonadota</taxon>
        <taxon>Alphaproteobacteria</taxon>
        <taxon>Sphingomonadales</taxon>
        <taxon>Sphingomonadaceae</taxon>
        <taxon>Novosphingobium</taxon>
    </lineage>
</organism>
<feature type="compositionally biased region" description="Polar residues" evidence="1">
    <location>
        <begin position="9"/>
        <end position="21"/>
    </location>
</feature>
<sequence length="158" mass="17516">MTERKTLGVSRSATASKPDVSTFNVTGARLERLKERARDQRRNPTEAQQALWAELSGSKLGGVKFTRQAVVGSTVVDFACPSRWIVISISTADANPEVETLQDRKLSDVGIRVLRFTEEAVLDDRESVMKTIVSETNKPFDKRSARSQFAPRMESAEG</sequence>
<evidence type="ECO:0000256" key="1">
    <source>
        <dbReference type="SAM" id="MobiDB-lite"/>
    </source>
</evidence>
<dbReference type="InterPro" id="IPR011335">
    <property type="entry name" value="Restrct_endonuc-II-like"/>
</dbReference>
<evidence type="ECO:0000313" key="4">
    <source>
        <dbReference type="Proteomes" id="UP000190989"/>
    </source>
</evidence>
<dbReference type="InterPro" id="IPR047216">
    <property type="entry name" value="Endonuclease_DUF559_bact"/>
</dbReference>
<feature type="region of interest" description="Disordered" evidence="1">
    <location>
        <begin position="139"/>
        <end position="158"/>
    </location>
</feature>
<feature type="domain" description="DUF559" evidence="2">
    <location>
        <begin position="32"/>
        <end position="135"/>
    </location>
</feature>
<dbReference type="InterPro" id="IPR007569">
    <property type="entry name" value="DUF559"/>
</dbReference>
<dbReference type="RefSeq" id="WP_079729922.1">
    <property type="nucleotide sequence ID" value="NZ_FVZE01000002.1"/>
</dbReference>
<dbReference type="GO" id="GO:0004519">
    <property type="term" value="F:endonuclease activity"/>
    <property type="evidence" value="ECO:0007669"/>
    <property type="project" value="UniProtKB-KW"/>
</dbReference>
<dbReference type="STRING" id="428990.SAMN06295987_10230"/>
<dbReference type="Gene3D" id="3.40.960.10">
    <property type="entry name" value="VSR Endonuclease"/>
    <property type="match status" value="1"/>
</dbReference>
<dbReference type="SUPFAM" id="SSF52980">
    <property type="entry name" value="Restriction endonuclease-like"/>
    <property type="match status" value="1"/>
</dbReference>
<accession>A0A1U6HB30</accession>
<name>A0A1U6HB30_9SPHN</name>
<proteinExistence type="predicted"/>
<keyword evidence="3" id="KW-0540">Nuclease</keyword>
<evidence type="ECO:0000259" key="2">
    <source>
        <dbReference type="Pfam" id="PF04480"/>
    </source>
</evidence>
<gene>
    <name evidence="3" type="ORF">SAMN06295987_10230</name>
</gene>
<reference evidence="4" key="1">
    <citation type="submission" date="2017-02" db="EMBL/GenBank/DDBJ databases">
        <authorList>
            <person name="Varghese N."/>
            <person name="Submissions S."/>
        </authorList>
    </citation>
    <scope>NUCLEOTIDE SEQUENCE [LARGE SCALE GENOMIC DNA]</scope>
    <source>
        <strain evidence="4">SM117</strain>
    </source>
</reference>
<dbReference type="PANTHER" id="PTHR38590:SF1">
    <property type="entry name" value="BLL0828 PROTEIN"/>
    <property type="match status" value="1"/>
</dbReference>
<evidence type="ECO:0000313" key="3">
    <source>
        <dbReference type="EMBL" id="SLJ92984.1"/>
    </source>
</evidence>
<keyword evidence="4" id="KW-1185">Reference proteome</keyword>
<keyword evidence="3" id="KW-0255">Endonuclease</keyword>
<dbReference type="PANTHER" id="PTHR38590">
    <property type="entry name" value="BLL0828 PROTEIN"/>
    <property type="match status" value="1"/>
</dbReference>
<dbReference type="AlphaFoldDB" id="A0A1U6HB30"/>
<dbReference type="Pfam" id="PF04480">
    <property type="entry name" value="DUF559"/>
    <property type="match status" value="1"/>
</dbReference>
<protein>
    <submittedName>
        <fullName evidence="3">Very-short-patch-repair endonuclease</fullName>
    </submittedName>
</protein>
<feature type="region of interest" description="Disordered" evidence="1">
    <location>
        <begin position="1"/>
        <end position="21"/>
    </location>
</feature>
<dbReference type="EMBL" id="FVZE01000002">
    <property type="protein sequence ID" value="SLJ92984.1"/>
    <property type="molecule type" value="Genomic_DNA"/>
</dbReference>
<keyword evidence="3" id="KW-0378">Hydrolase</keyword>
<dbReference type="Proteomes" id="UP000190989">
    <property type="component" value="Unassembled WGS sequence"/>
</dbReference>